<proteinExistence type="predicted"/>
<evidence type="ECO:0000313" key="2">
    <source>
        <dbReference type="EMBL" id="MBW32086.1"/>
    </source>
</evidence>
<feature type="signal peptide" evidence="1">
    <location>
        <begin position="1"/>
        <end position="24"/>
    </location>
</feature>
<keyword evidence="1" id="KW-0732">Signal</keyword>
<name>A0A2M3ZU45_9DIPT</name>
<accession>A0A2M3ZU45</accession>
<reference evidence="2" key="1">
    <citation type="submission" date="2018-01" db="EMBL/GenBank/DDBJ databases">
        <title>An insight into the sialome of Amazonian anophelines.</title>
        <authorList>
            <person name="Ribeiro J.M."/>
            <person name="Scarpassa V."/>
            <person name="Calvo E."/>
        </authorList>
    </citation>
    <scope>NUCLEOTIDE SEQUENCE</scope>
    <source>
        <tissue evidence="2">Salivary glands</tissue>
    </source>
</reference>
<dbReference type="AlphaFoldDB" id="A0A2M3ZU45"/>
<protein>
    <submittedName>
        <fullName evidence="2">Putative secreted peptide</fullName>
    </submittedName>
</protein>
<dbReference type="EMBL" id="GGFM01011335">
    <property type="protein sequence ID" value="MBW32086.1"/>
    <property type="molecule type" value="Transcribed_RNA"/>
</dbReference>
<feature type="chain" id="PRO_5014630213" evidence="1">
    <location>
        <begin position="25"/>
        <end position="69"/>
    </location>
</feature>
<organism evidence="2">
    <name type="scientific">Anopheles braziliensis</name>
    <dbReference type="NCBI Taxonomy" id="58242"/>
    <lineage>
        <taxon>Eukaryota</taxon>
        <taxon>Metazoa</taxon>
        <taxon>Ecdysozoa</taxon>
        <taxon>Arthropoda</taxon>
        <taxon>Hexapoda</taxon>
        <taxon>Insecta</taxon>
        <taxon>Pterygota</taxon>
        <taxon>Neoptera</taxon>
        <taxon>Endopterygota</taxon>
        <taxon>Diptera</taxon>
        <taxon>Nematocera</taxon>
        <taxon>Culicoidea</taxon>
        <taxon>Culicidae</taxon>
        <taxon>Anophelinae</taxon>
        <taxon>Anopheles</taxon>
    </lineage>
</organism>
<evidence type="ECO:0000256" key="1">
    <source>
        <dbReference type="SAM" id="SignalP"/>
    </source>
</evidence>
<sequence>MVAGATVMLLALLMICRKLPSSCCICWAPAKLIAVVPAGTARSILRPPIIRVAPDAPSMVAGTRMTPVV</sequence>